<organism evidence="1">
    <name type="scientific">Siphoviridae sp. ctL4w2</name>
    <dbReference type="NCBI Taxonomy" id="2827844"/>
    <lineage>
        <taxon>Viruses</taxon>
        <taxon>Duplodnaviria</taxon>
        <taxon>Heunggongvirae</taxon>
        <taxon>Uroviricota</taxon>
        <taxon>Caudoviricetes</taxon>
    </lineage>
</organism>
<evidence type="ECO:0000313" key="1">
    <source>
        <dbReference type="EMBL" id="DAF56164.1"/>
    </source>
</evidence>
<accession>A0A8S5SYH2</accession>
<dbReference type="EMBL" id="BK032709">
    <property type="protein sequence ID" value="DAF56164.1"/>
    <property type="molecule type" value="Genomic_DNA"/>
</dbReference>
<reference evidence="1" key="1">
    <citation type="journal article" date="2021" name="Proc. Natl. Acad. Sci. U.S.A.">
        <title>A Catalog of Tens of Thousands of Viruses from Human Metagenomes Reveals Hidden Associations with Chronic Diseases.</title>
        <authorList>
            <person name="Tisza M.J."/>
            <person name="Buck C.B."/>
        </authorList>
    </citation>
    <scope>NUCLEOTIDE SEQUENCE</scope>
    <source>
        <strain evidence="1">CtL4w2</strain>
    </source>
</reference>
<proteinExistence type="predicted"/>
<sequence>MEGINLEKTIYIDEKPVKLKSTAALPKRYKAQFGRDYFADLMKVAKVFGRGAKRNFGIQDISFASLDHMDMEVFYDIIWTMAKTADRTIPDPLEWLDGFEVFPLNEIMGEVKDLLTDTMPTTKKK</sequence>
<protein>
    <submittedName>
        <fullName evidence="1">Tail assembly chaperone protein</fullName>
    </submittedName>
</protein>
<name>A0A8S5SYH2_9CAUD</name>